<name>A0ABM7P4R4_9BACT</name>
<dbReference type="RefSeq" id="WP_229594346.1">
    <property type="nucleotide sequence ID" value="NZ_AP024485.1"/>
</dbReference>
<evidence type="ECO:0008006" key="3">
    <source>
        <dbReference type="Google" id="ProtNLM"/>
    </source>
</evidence>
<sequence>MAIITISRGSYSRGKIIAEKAAAKLGYQCLSRDILLATSKEFNIPEVKLVRALHDAPSVLERFSHGKERYLCHLRKSLLQYAVQGNMVYHGLAGQYFLKGIPHVFKLRIIADMDDRVKEEMHRENISEEEARNILVKDDNERRKWGMQVYGIDTWDSRLYDMVLHVGILSIDDAVDIICHAVEKQAFHEEPKSQKAVECMYLAAQVQSALIHILPSVMVEAEDGVVSVIVPNGHTVLTDKATRQITEIVTRIKGVKNVHLLSPKPVKDMINPFHNIQ</sequence>
<dbReference type="InterPro" id="IPR027417">
    <property type="entry name" value="P-loop_NTPase"/>
</dbReference>
<evidence type="ECO:0000313" key="1">
    <source>
        <dbReference type="EMBL" id="BCS87776.1"/>
    </source>
</evidence>
<gene>
    <name evidence="1" type="ORF">PSDVSF_10180</name>
</gene>
<keyword evidence="2" id="KW-1185">Reference proteome</keyword>
<evidence type="ECO:0000313" key="2">
    <source>
        <dbReference type="Proteomes" id="UP001053296"/>
    </source>
</evidence>
<protein>
    <recommendedName>
        <fullName evidence="3">Cytidylate kinase</fullName>
    </recommendedName>
</protein>
<dbReference type="Gene3D" id="3.40.50.300">
    <property type="entry name" value="P-loop containing nucleotide triphosphate hydrolases"/>
    <property type="match status" value="1"/>
</dbReference>
<dbReference type="Pfam" id="PF13189">
    <property type="entry name" value="Cytidylate_kin2"/>
    <property type="match status" value="1"/>
</dbReference>
<accession>A0ABM7P4R4</accession>
<reference evidence="1" key="1">
    <citation type="journal article" date="2022" name="Arch. Microbiol.">
        <title>Pseudodesulfovibrio sediminis sp. nov., a mesophilic and neutrophilic sulfate-reducing bacterium isolated from sediment of a brackish lake.</title>
        <authorList>
            <person name="Takahashi A."/>
            <person name="Kojima H."/>
            <person name="Watanabe M."/>
            <person name="Fukui M."/>
        </authorList>
    </citation>
    <scope>NUCLEOTIDE SEQUENCE</scope>
    <source>
        <strain evidence="1">SF6</strain>
    </source>
</reference>
<dbReference type="EMBL" id="AP024485">
    <property type="protein sequence ID" value="BCS87776.1"/>
    <property type="molecule type" value="Genomic_DNA"/>
</dbReference>
<proteinExistence type="predicted"/>
<dbReference type="Proteomes" id="UP001053296">
    <property type="component" value="Chromosome"/>
</dbReference>
<organism evidence="1 2">
    <name type="scientific">Pseudodesulfovibrio sediminis</name>
    <dbReference type="NCBI Taxonomy" id="2810563"/>
    <lineage>
        <taxon>Bacteria</taxon>
        <taxon>Pseudomonadati</taxon>
        <taxon>Thermodesulfobacteriota</taxon>
        <taxon>Desulfovibrionia</taxon>
        <taxon>Desulfovibrionales</taxon>
        <taxon>Desulfovibrionaceae</taxon>
    </lineage>
</organism>